<evidence type="ECO:0000313" key="2">
    <source>
        <dbReference type="Proteomes" id="UP000789901"/>
    </source>
</evidence>
<dbReference type="Proteomes" id="UP000789901">
    <property type="component" value="Unassembled WGS sequence"/>
</dbReference>
<organism evidence="1 2">
    <name type="scientific">Gigaspora margarita</name>
    <dbReference type="NCBI Taxonomy" id="4874"/>
    <lineage>
        <taxon>Eukaryota</taxon>
        <taxon>Fungi</taxon>
        <taxon>Fungi incertae sedis</taxon>
        <taxon>Mucoromycota</taxon>
        <taxon>Glomeromycotina</taxon>
        <taxon>Glomeromycetes</taxon>
        <taxon>Diversisporales</taxon>
        <taxon>Gigasporaceae</taxon>
        <taxon>Gigaspora</taxon>
    </lineage>
</organism>
<comment type="caution">
    <text evidence="1">The sequence shown here is derived from an EMBL/GenBank/DDBJ whole genome shotgun (WGS) entry which is preliminary data.</text>
</comment>
<proteinExistence type="predicted"/>
<reference evidence="1 2" key="1">
    <citation type="submission" date="2021-06" db="EMBL/GenBank/DDBJ databases">
        <authorList>
            <person name="Kallberg Y."/>
            <person name="Tangrot J."/>
            <person name="Rosling A."/>
        </authorList>
    </citation>
    <scope>NUCLEOTIDE SEQUENCE [LARGE SCALE GENOMIC DNA]</scope>
    <source>
        <strain evidence="1 2">120-4 pot B 10/14</strain>
    </source>
</reference>
<keyword evidence="2" id="KW-1185">Reference proteome</keyword>
<evidence type="ECO:0000313" key="1">
    <source>
        <dbReference type="EMBL" id="CAG8634971.1"/>
    </source>
</evidence>
<name>A0ABN7UN66_GIGMA</name>
<accession>A0ABN7UN66</accession>
<gene>
    <name evidence="1" type="ORF">GMARGA_LOCUS8536</name>
</gene>
<dbReference type="EMBL" id="CAJVQB010004410">
    <property type="protein sequence ID" value="CAG8634971.1"/>
    <property type="molecule type" value="Genomic_DNA"/>
</dbReference>
<feature type="non-terminal residue" evidence="1">
    <location>
        <position position="1"/>
    </location>
</feature>
<sequence>ANLMPLINHLENLKKMVHLINVGIEEGNGLITLLEESKVQGEKTLLKIIKRKIPKELLQAKITENN</sequence>
<protein>
    <submittedName>
        <fullName evidence="1">34367_t:CDS:1</fullName>
    </submittedName>
</protein>